<dbReference type="OrthoDB" id="10262656at2759"/>
<dbReference type="InterPro" id="IPR036259">
    <property type="entry name" value="MFS_trans_sf"/>
</dbReference>
<evidence type="ECO:0000259" key="9">
    <source>
        <dbReference type="PROSITE" id="PS50850"/>
    </source>
</evidence>
<dbReference type="InterPro" id="IPR005828">
    <property type="entry name" value="MFS_sugar_transport-like"/>
</dbReference>
<keyword evidence="6 8" id="KW-0472">Membrane</keyword>
<dbReference type="PROSITE" id="PS50850">
    <property type="entry name" value="MFS"/>
    <property type="match status" value="1"/>
</dbReference>
<dbReference type="PANTHER" id="PTHR23511:SF45">
    <property type="entry name" value="SVOP LIKE"/>
    <property type="match status" value="1"/>
</dbReference>
<dbReference type="Pfam" id="PF00083">
    <property type="entry name" value="Sugar_tr"/>
    <property type="match status" value="1"/>
</dbReference>
<organism evidence="10 11">
    <name type="scientific">Araneus ventricosus</name>
    <name type="common">Orbweaver spider</name>
    <name type="synonym">Epeira ventricosa</name>
    <dbReference type="NCBI Taxonomy" id="182803"/>
    <lineage>
        <taxon>Eukaryota</taxon>
        <taxon>Metazoa</taxon>
        <taxon>Ecdysozoa</taxon>
        <taxon>Arthropoda</taxon>
        <taxon>Chelicerata</taxon>
        <taxon>Arachnida</taxon>
        <taxon>Araneae</taxon>
        <taxon>Araneomorphae</taxon>
        <taxon>Entelegynae</taxon>
        <taxon>Araneoidea</taxon>
        <taxon>Araneidae</taxon>
        <taxon>Araneus</taxon>
    </lineage>
</organism>
<feature type="compositionally biased region" description="Basic and acidic residues" evidence="7">
    <location>
        <begin position="1"/>
        <end position="23"/>
    </location>
</feature>
<feature type="transmembrane region" description="Helical" evidence="8">
    <location>
        <begin position="162"/>
        <end position="186"/>
    </location>
</feature>
<evidence type="ECO:0000256" key="1">
    <source>
        <dbReference type="ARBA" id="ARBA00004141"/>
    </source>
</evidence>
<evidence type="ECO:0000256" key="4">
    <source>
        <dbReference type="ARBA" id="ARBA00022692"/>
    </source>
</evidence>
<keyword evidence="3" id="KW-0813">Transport</keyword>
<dbReference type="Gene3D" id="1.20.1250.20">
    <property type="entry name" value="MFS general substrate transporter like domains"/>
    <property type="match status" value="1"/>
</dbReference>
<name>A0A4Y2SS62_ARAVE</name>
<dbReference type="SUPFAM" id="SSF103473">
    <property type="entry name" value="MFS general substrate transporter"/>
    <property type="match status" value="1"/>
</dbReference>
<evidence type="ECO:0000256" key="2">
    <source>
        <dbReference type="ARBA" id="ARBA00008335"/>
    </source>
</evidence>
<sequence>MLKRNKKDDSEDAKEKTNIEAKSETQSNGKETDVDSENSKSQPGDDAKAEPSEKFSADEQKATSDRTSDSQPTDEHKIKQDSDTESLNVEDLSIDENAEKKTTLQNEGVYYIDDVVNKAGYGRFQKLVTFLAGVGWFADAFEVIILSFIGDFLTCEWTLYRWQNAMLTSIVFLGMMVGAPCFGMIADVKGRKMSLIVSFSILFPFGAGCALAQNFLTILILRGIMGFALGGVAQGVTLCCEYYPAADRGIAGFYLSYYWAAGTIILILGTWGIMEGLDNWRWLLFSTSLSSLTVLLLIRWLPESARYYLVSQQPEKAVRQLEELARLNKVEMPKGDLKLPEEDEARGRLWDLLKPEHRVSTLLMWYLWFSLAFSYYAFALIAPIIIKNGKLRVPKAKAMEAFKVNNTSNFLGAVIPCKKFTRRQYVDLLWTSAAEFPGLLVFTFLVKVLNRKTLLAGSCLLTTFINFLLLVDTDYHMVSNVLLFLGRANLVAVFQLIFIMTTEAFPTTLRAIAMGSGSSLARFGGAIVPFAAQLLVISHPVTTVCIVGLVIFLAALAAALLPRETKDRNLKELSEHFAENSVEDIGQKRGEKVA</sequence>
<dbReference type="InterPro" id="IPR020846">
    <property type="entry name" value="MFS_dom"/>
</dbReference>
<feature type="transmembrane region" description="Helical" evidence="8">
    <location>
        <begin position="127"/>
        <end position="150"/>
    </location>
</feature>
<dbReference type="GO" id="GO:0022857">
    <property type="term" value="F:transmembrane transporter activity"/>
    <property type="evidence" value="ECO:0007669"/>
    <property type="project" value="InterPro"/>
</dbReference>
<evidence type="ECO:0000256" key="3">
    <source>
        <dbReference type="ARBA" id="ARBA00022448"/>
    </source>
</evidence>
<feature type="transmembrane region" description="Helical" evidence="8">
    <location>
        <begin position="193"/>
        <end position="213"/>
    </location>
</feature>
<feature type="transmembrane region" description="Helical" evidence="8">
    <location>
        <begin position="453"/>
        <end position="471"/>
    </location>
</feature>
<feature type="transmembrane region" description="Helical" evidence="8">
    <location>
        <begin position="477"/>
        <end position="499"/>
    </location>
</feature>
<dbReference type="EMBL" id="BGPR01023272">
    <property type="protein sequence ID" value="GBN90340.1"/>
    <property type="molecule type" value="Genomic_DNA"/>
</dbReference>
<comment type="subcellular location">
    <subcellularLocation>
        <location evidence="1">Membrane</location>
        <topology evidence="1">Multi-pass membrane protein</topology>
    </subcellularLocation>
</comment>
<comment type="similarity">
    <text evidence="2">Belongs to the major facilitator superfamily.</text>
</comment>
<feature type="transmembrane region" description="Helical" evidence="8">
    <location>
        <begin position="255"/>
        <end position="274"/>
    </location>
</feature>
<evidence type="ECO:0000256" key="8">
    <source>
        <dbReference type="SAM" id="Phobius"/>
    </source>
</evidence>
<feature type="region of interest" description="Disordered" evidence="7">
    <location>
        <begin position="1"/>
        <end position="94"/>
    </location>
</feature>
<gene>
    <name evidence="10" type="primary">SVOP</name>
    <name evidence="10" type="ORF">AVEN_3961_1</name>
</gene>
<evidence type="ECO:0000256" key="6">
    <source>
        <dbReference type="ARBA" id="ARBA00023136"/>
    </source>
</evidence>
<comment type="caution">
    <text evidence="10">The sequence shown here is derived from an EMBL/GenBank/DDBJ whole genome shotgun (WGS) entry which is preliminary data.</text>
</comment>
<proteinExistence type="inferred from homology"/>
<dbReference type="Proteomes" id="UP000499080">
    <property type="component" value="Unassembled WGS sequence"/>
</dbReference>
<feature type="compositionally biased region" description="Basic and acidic residues" evidence="7">
    <location>
        <begin position="43"/>
        <end position="82"/>
    </location>
</feature>
<dbReference type="AlphaFoldDB" id="A0A4Y2SS62"/>
<feature type="transmembrane region" description="Helical" evidence="8">
    <location>
        <begin position="280"/>
        <end position="301"/>
    </location>
</feature>
<keyword evidence="4 8" id="KW-0812">Transmembrane</keyword>
<feature type="transmembrane region" description="Helical" evidence="8">
    <location>
        <begin position="541"/>
        <end position="561"/>
    </location>
</feature>
<dbReference type="PANTHER" id="PTHR23511">
    <property type="entry name" value="SYNAPTIC VESICLE GLYCOPROTEIN 2"/>
    <property type="match status" value="1"/>
</dbReference>
<evidence type="ECO:0000313" key="11">
    <source>
        <dbReference type="Proteomes" id="UP000499080"/>
    </source>
</evidence>
<reference evidence="10 11" key="1">
    <citation type="journal article" date="2019" name="Sci. Rep.">
        <title>Orb-weaving spider Araneus ventricosus genome elucidates the spidroin gene catalogue.</title>
        <authorList>
            <person name="Kono N."/>
            <person name="Nakamura H."/>
            <person name="Ohtoshi R."/>
            <person name="Moran D.A.P."/>
            <person name="Shinohara A."/>
            <person name="Yoshida Y."/>
            <person name="Fujiwara M."/>
            <person name="Mori M."/>
            <person name="Tomita M."/>
            <person name="Arakawa K."/>
        </authorList>
    </citation>
    <scope>NUCLEOTIDE SEQUENCE [LARGE SCALE GENOMIC DNA]</scope>
</reference>
<feature type="transmembrane region" description="Helical" evidence="8">
    <location>
        <begin position="428"/>
        <end position="446"/>
    </location>
</feature>
<keyword evidence="11" id="KW-1185">Reference proteome</keyword>
<evidence type="ECO:0000256" key="5">
    <source>
        <dbReference type="ARBA" id="ARBA00022989"/>
    </source>
</evidence>
<feature type="domain" description="Major facilitator superfamily (MFS) profile" evidence="9">
    <location>
        <begin position="128"/>
        <end position="566"/>
    </location>
</feature>
<feature type="transmembrane region" description="Helical" evidence="8">
    <location>
        <begin position="363"/>
        <end position="386"/>
    </location>
</feature>
<evidence type="ECO:0000256" key="7">
    <source>
        <dbReference type="SAM" id="MobiDB-lite"/>
    </source>
</evidence>
<evidence type="ECO:0000313" key="10">
    <source>
        <dbReference type="EMBL" id="GBN90340.1"/>
    </source>
</evidence>
<keyword evidence="5 8" id="KW-1133">Transmembrane helix</keyword>
<dbReference type="GO" id="GO:0016020">
    <property type="term" value="C:membrane"/>
    <property type="evidence" value="ECO:0007669"/>
    <property type="project" value="UniProtKB-SubCell"/>
</dbReference>
<protein>
    <submittedName>
        <fullName evidence="10">Synaptic vesicle 2-related protein</fullName>
    </submittedName>
</protein>
<accession>A0A4Y2SS62</accession>